<proteinExistence type="predicted"/>
<feature type="compositionally biased region" description="Low complexity" evidence="1">
    <location>
        <begin position="276"/>
        <end position="288"/>
    </location>
</feature>
<feature type="compositionally biased region" description="Polar residues" evidence="1">
    <location>
        <begin position="507"/>
        <end position="520"/>
    </location>
</feature>
<dbReference type="AlphaFoldDB" id="A0A166S2Y0"/>
<feature type="region of interest" description="Disordered" evidence="1">
    <location>
        <begin position="171"/>
        <end position="210"/>
    </location>
</feature>
<feature type="region of interest" description="Disordered" evidence="1">
    <location>
        <begin position="131"/>
        <end position="153"/>
    </location>
</feature>
<name>A0A166S2Y0_9AGAM</name>
<feature type="compositionally biased region" description="Low complexity" evidence="1">
    <location>
        <begin position="723"/>
        <end position="733"/>
    </location>
</feature>
<feature type="region of interest" description="Disordered" evidence="1">
    <location>
        <begin position="399"/>
        <end position="434"/>
    </location>
</feature>
<protein>
    <submittedName>
        <fullName evidence="2">Uncharacterized protein</fullName>
    </submittedName>
</protein>
<reference evidence="2 3" key="1">
    <citation type="journal article" date="2016" name="Mol. Biol. Evol.">
        <title>Comparative Genomics of Early-Diverging Mushroom-Forming Fungi Provides Insights into the Origins of Lignocellulose Decay Capabilities.</title>
        <authorList>
            <person name="Nagy L.G."/>
            <person name="Riley R."/>
            <person name="Tritt A."/>
            <person name="Adam C."/>
            <person name="Daum C."/>
            <person name="Floudas D."/>
            <person name="Sun H."/>
            <person name="Yadav J.S."/>
            <person name="Pangilinan J."/>
            <person name="Larsson K.H."/>
            <person name="Matsuura K."/>
            <person name="Barry K."/>
            <person name="Labutti K."/>
            <person name="Kuo R."/>
            <person name="Ohm R.A."/>
            <person name="Bhattacharya S.S."/>
            <person name="Shirouzu T."/>
            <person name="Yoshinaga Y."/>
            <person name="Martin F.M."/>
            <person name="Grigoriev I.V."/>
            <person name="Hibbett D.S."/>
        </authorList>
    </citation>
    <scope>NUCLEOTIDE SEQUENCE [LARGE SCALE GENOMIC DNA]</scope>
    <source>
        <strain evidence="2 3">CBS 109695</strain>
    </source>
</reference>
<accession>A0A166S2Y0</accession>
<feature type="region of interest" description="Disordered" evidence="1">
    <location>
        <begin position="710"/>
        <end position="777"/>
    </location>
</feature>
<organism evidence="2 3">
    <name type="scientific">Athelia psychrophila</name>
    <dbReference type="NCBI Taxonomy" id="1759441"/>
    <lineage>
        <taxon>Eukaryota</taxon>
        <taxon>Fungi</taxon>
        <taxon>Dikarya</taxon>
        <taxon>Basidiomycota</taxon>
        <taxon>Agaricomycotina</taxon>
        <taxon>Agaricomycetes</taxon>
        <taxon>Agaricomycetidae</taxon>
        <taxon>Atheliales</taxon>
        <taxon>Atheliaceae</taxon>
        <taxon>Athelia</taxon>
    </lineage>
</organism>
<dbReference type="EMBL" id="KV417501">
    <property type="protein sequence ID" value="KZP28957.1"/>
    <property type="molecule type" value="Genomic_DNA"/>
</dbReference>
<feature type="region of interest" description="Disordered" evidence="1">
    <location>
        <begin position="507"/>
        <end position="613"/>
    </location>
</feature>
<feature type="region of interest" description="Disordered" evidence="1">
    <location>
        <begin position="365"/>
        <end position="384"/>
    </location>
</feature>
<dbReference type="Proteomes" id="UP000076532">
    <property type="component" value="Unassembled WGS sequence"/>
</dbReference>
<feature type="compositionally biased region" description="Polar residues" evidence="1">
    <location>
        <begin position="595"/>
        <end position="605"/>
    </location>
</feature>
<evidence type="ECO:0000313" key="2">
    <source>
        <dbReference type="EMBL" id="KZP28957.1"/>
    </source>
</evidence>
<feature type="region of interest" description="Disordered" evidence="1">
    <location>
        <begin position="66"/>
        <end position="114"/>
    </location>
</feature>
<dbReference type="OrthoDB" id="354769at2759"/>
<feature type="compositionally biased region" description="Low complexity" evidence="1">
    <location>
        <begin position="143"/>
        <end position="153"/>
    </location>
</feature>
<feature type="compositionally biased region" description="Polar residues" evidence="1">
    <location>
        <begin position="307"/>
        <end position="321"/>
    </location>
</feature>
<feature type="region of interest" description="Disordered" evidence="1">
    <location>
        <begin position="229"/>
        <end position="351"/>
    </location>
</feature>
<evidence type="ECO:0000313" key="3">
    <source>
        <dbReference type="Proteomes" id="UP000076532"/>
    </source>
</evidence>
<sequence>MTDDVNDLDAFAYEPSLHAPKKSLAISPNLEALLAHDERTRTNVPKLSDLSDPHSHYVLSSFSGSVEPQFANTLPPPPRGNRRLASRPITPLDAPRSTSLHRPRTLSGTLPNPYLNEIPKLPRLDPLARKKGDALDESSTLRSPLTTVTSPTAVTSSAQDHIVNGILEAFCGDPPRRPSLPTSPNRDLHHSISGSRSVERRNSVGTRPYTTLPRVDKFLGKGRSIFSRHGDREEVESTLLNPSVSAKRHISGGANDEKKHQKSATTALGSDKHIASHSGSSSISPRPSLEYKSGVKRPVPPHASRSWHPSMSSQPKLTRPSSLPRADATDPINWSGLANSPERLRLDPTNPLPYISASSQLVAPDSLSLPPTSPRFSTAPEASSESSYTTLLSATITPKPALYRHSSGSPLSPKRKASPTPMSRLVRQGSPKPAVEAVDATVPPTTNFLNAQARADLVKKSRKLAKVFGATPGALAVANQDDFHITSFPPIIALPNRHRRGAASVANITTPPDESGTFSPWSIVEGQMSGGRRHSTPDELSFLNVDDISPTSGGRDDGDPESPLRFRPSFMSLSDDDLPTPSPSPQEDEAAPRSPSATSIASTIMEQDDEEVDRRRKRERLAKLHRFLGSHVPAELVFGIRPSDETSLPSPASLLGAVPEDDSRKAWKLRRRSSSVLPLEDIERRKEELNTEEKALKVRRALKMEKVFGVPPPRSLYSRETTSSPSSPRSSSQPPSPAFRKNPNQSAYKGKTHRRIPTSDSTQRLIPSRSSGTSGLTSVYSHFQHSITTLNDIIDRDDRASLAELHQYLQGDEPQSSPDDVAVLVDLGSPTSLKSDRRLSLPSSILSASTADSSTRPEANDFQLRRRRAAKLSQFFGADYKSVMQEVLDSIEKGVEDERQSGHLQPEEAEALFQKLRLLKKKKLTTNADL</sequence>
<keyword evidence="3" id="KW-1185">Reference proteome</keyword>
<feature type="compositionally biased region" description="Polar residues" evidence="1">
    <location>
        <begin position="374"/>
        <end position="384"/>
    </location>
</feature>
<gene>
    <name evidence="2" type="ORF">FIBSPDRAFT_238012</name>
</gene>
<evidence type="ECO:0000256" key="1">
    <source>
        <dbReference type="SAM" id="MobiDB-lite"/>
    </source>
</evidence>
<feature type="compositionally biased region" description="Polar residues" evidence="1">
    <location>
        <begin position="758"/>
        <end position="777"/>
    </location>
</feature>